<dbReference type="GO" id="GO:0004674">
    <property type="term" value="F:protein serine/threonine kinase activity"/>
    <property type="evidence" value="ECO:0007669"/>
    <property type="project" value="UniProtKB-KW"/>
</dbReference>
<dbReference type="PROSITE" id="PS51285">
    <property type="entry name" value="AGC_KINASE_CTER"/>
    <property type="match status" value="1"/>
</dbReference>
<keyword evidence="6" id="KW-0418">Kinase</keyword>
<dbReference type="EMBL" id="CP144695">
    <property type="protein sequence ID" value="WVZ07546.1"/>
    <property type="molecule type" value="Genomic_DNA"/>
</dbReference>
<evidence type="ECO:0000256" key="4">
    <source>
        <dbReference type="ARBA" id="ARBA00022679"/>
    </source>
</evidence>
<dbReference type="Gene3D" id="3.30.200.20">
    <property type="entry name" value="Phosphorylase Kinase, domain 1"/>
    <property type="match status" value="1"/>
</dbReference>
<evidence type="ECO:0000256" key="5">
    <source>
        <dbReference type="ARBA" id="ARBA00022741"/>
    </source>
</evidence>
<dbReference type="FunFam" id="1.10.510.10:FF:000312">
    <property type="entry name" value="Serine/threonine-protein kinase OXI1"/>
    <property type="match status" value="1"/>
</dbReference>
<evidence type="ECO:0000256" key="2">
    <source>
        <dbReference type="ARBA" id="ARBA00012513"/>
    </source>
</evidence>
<evidence type="ECO:0000256" key="6">
    <source>
        <dbReference type="ARBA" id="ARBA00022777"/>
    </source>
</evidence>
<evidence type="ECO:0000313" key="14">
    <source>
        <dbReference type="Proteomes" id="UP001374535"/>
    </source>
</evidence>
<dbReference type="PANTHER" id="PTHR45637">
    <property type="entry name" value="FLIPPASE KINASE 1-RELATED"/>
    <property type="match status" value="1"/>
</dbReference>
<dbReference type="InterPro" id="IPR011009">
    <property type="entry name" value="Kinase-like_dom_sf"/>
</dbReference>
<keyword evidence="7" id="KW-0067">ATP-binding</keyword>
<dbReference type="SMART" id="SM00220">
    <property type="entry name" value="S_TKc"/>
    <property type="match status" value="1"/>
</dbReference>
<organism evidence="13 14">
    <name type="scientific">Vigna mungo</name>
    <name type="common">Black gram</name>
    <name type="synonym">Phaseolus mungo</name>
    <dbReference type="NCBI Taxonomy" id="3915"/>
    <lineage>
        <taxon>Eukaryota</taxon>
        <taxon>Viridiplantae</taxon>
        <taxon>Streptophyta</taxon>
        <taxon>Embryophyta</taxon>
        <taxon>Tracheophyta</taxon>
        <taxon>Spermatophyta</taxon>
        <taxon>Magnoliopsida</taxon>
        <taxon>eudicotyledons</taxon>
        <taxon>Gunneridae</taxon>
        <taxon>Pentapetalae</taxon>
        <taxon>rosids</taxon>
        <taxon>fabids</taxon>
        <taxon>Fabales</taxon>
        <taxon>Fabaceae</taxon>
        <taxon>Papilionoideae</taxon>
        <taxon>50 kb inversion clade</taxon>
        <taxon>NPAAA clade</taxon>
        <taxon>indigoferoid/millettioid clade</taxon>
        <taxon>Phaseoleae</taxon>
        <taxon>Vigna</taxon>
    </lineage>
</organism>
<comment type="catalytic activity">
    <reaction evidence="9">
        <text>L-seryl-[protein] + ATP = O-phospho-L-seryl-[protein] + ADP + H(+)</text>
        <dbReference type="Rhea" id="RHEA:17989"/>
        <dbReference type="Rhea" id="RHEA-COMP:9863"/>
        <dbReference type="Rhea" id="RHEA-COMP:11604"/>
        <dbReference type="ChEBI" id="CHEBI:15378"/>
        <dbReference type="ChEBI" id="CHEBI:29999"/>
        <dbReference type="ChEBI" id="CHEBI:30616"/>
        <dbReference type="ChEBI" id="CHEBI:83421"/>
        <dbReference type="ChEBI" id="CHEBI:456216"/>
        <dbReference type="EC" id="2.7.11.1"/>
    </reaction>
</comment>
<dbReference type="Gene3D" id="1.10.510.10">
    <property type="entry name" value="Transferase(Phosphotransferase) domain 1"/>
    <property type="match status" value="2"/>
</dbReference>
<evidence type="ECO:0000256" key="7">
    <source>
        <dbReference type="ARBA" id="ARBA00022840"/>
    </source>
</evidence>
<dbReference type="AlphaFoldDB" id="A0AAQ3RX69"/>
<dbReference type="PROSITE" id="PS50011">
    <property type="entry name" value="PROTEIN_KINASE_DOM"/>
    <property type="match status" value="1"/>
</dbReference>
<name>A0AAQ3RX69_VIGMU</name>
<keyword evidence="5" id="KW-0547">Nucleotide-binding</keyword>
<feature type="domain" description="AGC-kinase C-terminal" evidence="12">
    <location>
        <begin position="434"/>
        <end position="532"/>
    </location>
</feature>
<evidence type="ECO:0000256" key="8">
    <source>
        <dbReference type="ARBA" id="ARBA00047899"/>
    </source>
</evidence>
<dbReference type="EC" id="2.7.11.1" evidence="2"/>
<feature type="compositionally biased region" description="Low complexity" evidence="10">
    <location>
        <begin position="274"/>
        <end position="288"/>
    </location>
</feature>
<dbReference type="InterPro" id="IPR000719">
    <property type="entry name" value="Prot_kinase_dom"/>
</dbReference>
<dbReference type="SUPFAM" id="SSF56112">
    <property type="entry name" value="Protein kinase-like (PK-like)"/>
    <property type="match status" value="1"/>
</dbReference>
<dbReference type="PROSITE" id="PS00108">
    <property type="entry name" value="PROTEIN_KINASE_ST"/>
    <property type="match status" value="1"/>
</dbReference>
<dbReference type="FunFam" id="1.10.510.10:FF:000294">
    <property type="entry name" value="Serine/threonine-protein kinase OXI1"/>
    <property type="match status" value="1"/>
</dbReference>
<comment type="catalytic activity">
    <reaction evidence="8">
        <text>L-threonyl-[protein] + ATP = O-phospho-L-threonyl-[protein] + ADP + H(+)</text>
        <dbReference type="Rhea" id="RHEA:46608"/>
        <dbReference type="Rhea" id="RHEA-COMP:11060"/>
        <dbReference type="Rhea" id="RHEA-COMP:11605"/>
        <dbReference type="ChEBI" id="CHEBI:15378"/>
        <dbReference type="ChEBI" id="CHEBI:30013"/>
        <dbReference type="ChEBI" id="CHEBI:30616"/>
        <dbReference type="ChEBI" id="CHEBI:61977"/>
        <dbReference type="ChEBI" id="CHEBI:456216"/>
        <dbReference type="EC" id="2.7.11.1"/>
    </reaction>
</comment>
<evidence type="ECO:0000256" key="3">
    <source>
        <dbReference type="ARBA" id="ARBA00022527"/>
    </source>
</evidence>
<reference evidence="13 14" key="1">
    <citation type="journal article" date="2023" name="Life. Sci Alliance">
        <title>Evolutionary insights into 3D genome organization and epigenetic landscape of Vigna mungo.</title>
        <authorList>
            <person name="Junaid A."/>
            <person name="Singh B."/>
            <person name="Bhatia S."/>
        </authorList>
    </citation>
    <scope>NUCLEOTIDE SEQUENCE [LARGE SCALE GENOMIC DNA]</scope>
    <source>
        <strain evidence="13">Urdbean</strain>
    </source>
</reference>
<evidence type="ECO:0000313" key="13">
    <source>
        <dbReference type="EMBL" id="WVZ07546.1"/>
    </source>
</evidence>
<dbReference type="Proteomes" id="UP001374535">
    <property type="component" value="Chromosome 6"/>
</dbReference>
<evidence type="ECO:0000259" key="12">
    <source>
        <dbReference type="PROSITE" id="PS51285"/>
    </source>
</evidence>
<comment type="similarity">
    <text evidence="1">Belongs to the protein kinase superfamily. AGC Ser/Thr protein kinase family.</text>
</comment>
<protein>
    <recommendedName>
        <fullName evidence="2">non-specific serine/threonine protein kinase</fullName>
        <ecNumber evidence="2">2.7.11.1</ecNumber>
    </recommendedName>
</protein>
<evidence type="ECO:0000256" key="1">
    <source>
        <dbReference type="ARBA" id="ARBA00009903"/>
    </source>
</evidence>
<feature type="compositionally biased region" description="Basic and acidic residues" evidence="10">
    <location>
        <begin position="480"/>
        <end position="511"/>
    </location>
</feature>
<dbReference type="InterPro" id="IPR000961">
    <property type="entry name" value="AGC-kinase_C"/>
</dbReference>
<sequence>MKSPFCCIFSRLHEDLIRRRARNGTKNEFVFVLGFKSDKHVVPPLLIIGVRERRIDKNEGWNKVEDEEKGQRKNPNYFLSSDTIHRFGASLAVPGKPCTPVTATAAAAIAESGSGLPEPECGIGGGTRREGRGFPGAGDGEGKRRLVGAEGGVEGAAEEEEQERGKLQEGVVREAHTTSFRSPAIAQVPRRSRHRPTHRFRNRLLPRRKPPFASEEATGEDLLRRNLELVLVLEYLHNFGIVYRDLKPENIMIQESGHIMLVDFDLSKKLYLRSTPSSSCSSSPGSDSSPEKDRRKRRLSRFSCYCHSGISLYDSDFPNQLNAIPTSRSMSDSVEKSNSFVGTEEYVAPEVISGEGHDFAVDWWSLGIVLHELIYGTTPFKGANRKETFHRIITKEPELSGATTPLRDLIKKLLEKDPERRIQVKDIKSHDFFKGVKWDTILEISRPPYIPQNEIKDSTGFSQKDVESFVHRIFFPKSNKEEEDKTNKREAKKNEKENYKNEENDKKEESNKNVWVDMLNQNSAKDENFLIF</sequence>
<dbReference type="InterPro" id="IPR008271">
    <property type="entry name" value="Ser/Thr_kinase_AS"/>
</dbReference>
<feature type="domain" description="Protein kinase" evidence="11">
    <location>
        <begin position="1"/>
        <end position="433"/>
    </location>
</feature>
<evidence type="ECO:0000256" key="10">
    <source>
        <dbReference type="SAM" id="MobiDB-lite"/>
    </source>
</evidence>
<accession>A0AAQ3RX69</accession>
<dbReference type="Pfam" id="PF00069">
    <property type="entry name" value="Pkinase"/>
    <property type="match status" value="2"/>
</dbReference>
<keyword evidence="14" id="KW-1185">Reference proteome</keyword>
<keyword evidence="3" id="KW-0723">Serine/threonine-protein kinase</keyword>
<feature type="region of interest" description="Disordered" evidence="10">
    <location>
        <begin position="125"/>
        <end position="145"/>
    </location>
</feature>
<feature type="region of interest" description="Disordered" evidence="10">
    <location>
        <begin position="274"/>
        <end position="295"/>
    </location>
</feature>
<evidence type="ECO:0000259" key="11">
    <source>
        <dbReference type="PROSITE" id="PS50011"/>
    </source>
</evidence>
<keyword evidence="4" id="KW-0808">Transferase</keyword>
<feature type="region of interest" description="Disordered" evidence="10">
    <location>
        <begin position="480"/>
        <end position="514"/>
    </location>
</feature>
<gene>
    <name evidence="13" type="ORF">V8G54_020892</name>
</gene>
<evidence type="ECO:0000256" key="9">
    <source>
        <dbReference type="ARBA" id="ARBA00048679"/>
    </source>
</evidence>
<proteinExistence type="inferred from homology"/>
<dbReference type="GO" id="GO:0005524">
    <property type="term" value="F:ATP binding"/>
    <property type="evidence" value="ECO:0007669"/>
    <property type="project" value="UniProtKB-KW"/>
</dbReference>